<keyword evidence="2" id="KW-1185">Reference proteome</keyword>
<protein>
    <recommendedName>
        <fullName evidence="3">DUF4145 domain-containing protein</fullName>
    </recommendedName>
</protein>
<gene>
    <name evidence="1" type="ORF">OHT53_14225</name>
</gene>
<reference evidence="1" key="1">
    <citation type="submission" date="2022-10" db="EMBL/GenBank/DDBJ databases">
        <title>The complete genomes of actinobacterial strains from the NBC collection.</title>
        <authorList>
            <person name="Joergensen T.S."/>
            <person name="Alvarez Arevalo M."/>
            <person name="Sterndorff E.B."/>
            <person name="Faurdal D."/>
            <person name="Vuksanovic O."/>
            <person name="Mourched A.-S."/>
            <person name="Charusanti P."/>
            <person name="Shaw S."/>
            <person name="Blin K."/>
            <person name="Weber T."/>
        </authorList>
    </citation>
    <scope>NUCLEOTIDE SEQUENCE</scope>
    <source>
        <strain evidence="1">NBC_00302</strain>
    </source>
</reference>
<dbReference type="Proteomes" id="UP001432071">
    <property type="component" value="Chromosome"/>
</dbReference>
<evidence type="ECO:0000313" key="1">
    <source>
        <dbReference type="EMBL" id="WUN87170.1"/>
    </source>
</evidence>
<evidence type="ECO:0000313" key="2">
    <source>
        <dbReference type="Proteomes" id="UP001432071"/>
    </source>
</evidence>
<dbReference type="GeneID" id="93762145"/>
<dbReference type="RefSeq" id="WP_328735146.1">
    <property type="nucleotide sequence ID" value="NZ_CP108038.1"/>
</dbReference>
<sequence>MDDALSFESLLSKARHAAQKAMDDHARGEYDEFALHGGVAFERLAKAVLVSKNPAYLVEMRNGNSDMLLYLCGDLELKADKVRTVGASEAIKRLRRMKVLPEDAQLDQLIDLRNGTAHTTIGDQAKALLPTLAENVEALLKHLGQPLGAFWGRWTSAVHVAVDEERDEIQRDVEIRIKQARHLFDDRFKGLPEGAKERILKEPHRGEGMLIGPITMKNGDKILFIVGSVPCPACGGKASMTLTPITQPDATADMAADSFQCHLCGLELNNPIEIRAAGVDTDVALLPSTVSIKQTGAPSDVRIGETRAG</sequence>
<evidence type="ECO:0008006" key="3">
    <source>
        <dbReference type="Google" id="ProtNLM"/>
    </source>
</evidence>
<name>A0ABZ1QXF9_9ACTN</name>
<accession>A0ABZ1QXF9</accession>
<proteinExistence type="predicted"/>
<organism evidence="1 2">
    <name type="scientific">Streptomyces bobili</name>
    <dbReference type="NCBI Taxonomy" id="67280"/>
    <lineage>
        <taxon>Bacteria</taxon>
        <taxon>Bacillati</taxon>
        <taxon>Actinomycetota</taxon>
        <taxon>Actinomycetes</taxon>
        <taxon>Kitasatosporales</taxon>
        <taxon>Streptomycetaceae</taxon>
        <taxon>Streptomyces</taxon>
    </lineage>
</organism>
<dbReference type="EMBL" id="CP108038">
    <property type="protein sequence ID" value="WUN87170.1"/>
    <property type="molecule type" value="Genomic_DNA"/>
</dbReference>